<dbReference type="AlphaFoldDB" id="A0AAN6SMZ3"/>
<evidence type="ECO:0000256" key="4">
    <source>
        <dbReference type="ARBA" id="ARBA00022741"/>
    </source>
</evidence>
<dbReference type="InterPro" id="IPR044492">
    <property type="entry name" value="P_typ_ATPase_HD_dom"/>
</dbReference>
<organism evidence="12 13">
    <name type="scientific">Parachaetomium inaequale</name>
    <dbReference type="NCBI Taxonomy" id="2588326"/>
    <lineage>
        <taxon>Eukaryota</taxon>
        <taxon>Fungi</taxon>
        <taxon>Dikarya</taxon>
        <taxon>Ascomycota</taxon>
        <taxon>Pezizomycotina</taxon>
        <taxon>Sordariomycetes</taxon>
        <taxon>Sordariomycetidae</taxon>
        <taxon>Sordariales</taxon>
        <taxon>Chaetomiaceae</taxon>
        <taxon>Parachaetomium</taxon>
    </lineage>
</organism>
<dbReference type="Gene3D" id="1.20.1110.10">
    <property type="entry name" value="Calcium-transporting ATPase, transmembrane domain"/>
    <property type="match status" value="1"/>
</dbReference>
<evidence type="ECO:0000256" key="9">
    <source>
        <dbReference type="SAM" id="MobiDB-lite"/>
    </source>
</evidence>
<dbReference type="InterPro" id="IPR008250">
    <property type="entry name" value="ATPase_P-typ_transduc_dom_A_sf"/>
</dbReference>
<evidence type="ECO:0000313" key="13">
    <source>
        <dbReference type="Proteomes" id="UP001303115"/>
    </source>
</evidence>
<gene>
    <name evidence="12" type="ORF">C8A01DRAFT_40336</name>
</gene>
<reference evidence="13" key="1">
    <citation type="journal article" date="2023" name="Mol. Phylogenet. Evol.">
        <title>Genome-scale phylogeny and comparative genomics of the fungal order Sordariales.</title>
        <authorList>
            <person name="Hensen N."/>
            <person name="Bonometti L."/>
            <person name="Westerberg I."/>
            <person name="Brannstrom I.O."/>
            <person name="Guillou S."/>
            <person name="Cros-Aarteil S."/>
            <person name="Calhoun S."/>
            <person name="Haridas S."/>
            <person name="Kuo A."/>
            <person name="Mondo S."/>
            <person name="Pangilinan J."/>
            <person name="Riley R."/>
            <person name="LaButti K."/>
            <person name="Andreopoulos B."/>
            <person name="Lipzen A."/>
            <person name="Chen C."/>
            <person name="Yan M."/>
            <person name="Daum C."/>
            <person name="Ng V."/>
            <person name="Clum A."/>
            <person name="Steindorff A."/>
            <person name="Ohm R.A."/>
            <person name="Martin F."/>
            <person name="Silar P."/>
            <person name="Natvig D.O."/>
            <person name="Lalanne C."/>
            <person name="Gautier V."/>
            <person name="Ament-Velasquez S.L."/>
            <person name="Kruys A."/>
            <person name="Hutchinson M.I."/>
            <person name="Powell A.J."/>
            <person name="Barry K."/>
            <person name="Miller A.N."/>
            <person name="Grigoriev I.V."/>
            <person name="Debuchy R."/>
            <person name="Gladieux P."/>
            <person name="Hiltunen Thoren M."/>
            <person name="Johannesson H."/>
        </authorList>
    </citation>
    <scope>NUCLEOTIDE SEQUENCE [LARGE SCALE GENOMIC DNA]</scope>
    <source>
        <strain evidence="13">CBS 284.82</strain>
    </source>
</reference>
<sequence>MTNESAAGVSPDLEAAQPRPVGITFEDGSNDPRENREARAGRPPRRSRSRSRSRRRSLSTGSAGAAGPNSGVPIEYRTLSIQVAESQAFAEDVADLKGKAAGKKDDQDYFANLRFHQLAVDQICQQLNVLSDQGLSEETAARRLGRDGENTLPHPKTNYAKKLFWYLFGGFCSVLWVGVIIFFLCWRPLSNPPSPTMLALAILVIIVIVLQAGFSAFQDWSTVRTMSSIMDLLPSETMVLRDGKKKRISATELVSGDIVFLEIGNKVPADMRLLSHSGDIRFDRSVLTGESEEIEGAVDCTDPNFLESRNIALMGCIVCNGSGVGVVILTGARSVMGRIAAATAGVKESPTLIQREITRFVRIIVCLTVVLALLILFTWVGWLRVQHLGYMDVVAMLNNVMGCVVAFIPEGMPVGVALTLMMVARRMKAVNILPKGLGTVETLGCVNVICSDKTGTLTKNEMRVNSVALVDHEFASPEDVHQDLRSETPSNSSTALYRAADLCNGASFDPTSFHLPPKDRDVQGNATDAAVLRFVAGGMKGDESQGPKARDFEIPFNSKKKWMLTMYRNPSSSDSGKGDEYQVYVKGAPDVLLPACTKYWSRKTDSVQPLDAAARTAFKAFQDKRSRHAERVIVLCEKTMRPTSRYGTNAFSDEVALDAISDLTVVGIMGIIDPPRMETAATISECRRAGSRFFMVTGDYGLTAAAIATQIGIFTSPREPDGFDQVRAATAAALSASESSDKSVSSDHGSLLLEGAQISRLNNDDWDTVCQYQEIVFARTTPEQKLRIVNEFRARDNVVAVTGDGVNDAPAMRAADVGIAVVTGSDVAIEASDLVLLDRFDEIVQAIRLGRLVFQNLQKVIAYLLPAGSWSEIWPVLLNVFFGVPLPLSSFLMIIICVFTDLFLSLSLIMEKEEFDLLSLPPRNHKRDHLINLRIYAQAYLFMGFMETVTAHAMFFLYMWRYAGIPASALFFAFEKYADGFYGHTADELKQFNTTGQCVYFVTLVILQWGNILSVRNRRLSIVQADPVRGKRRNPWLLLSMAVSLAIAVFVTEVPGIQTLFVTASVPIEFWLIPLPLALGILCMDEIRKLAVRLFPNGPIARIAW</sequence>
<evidence type="ECO:0000256" key="1">
    <source>
        <dbReference type="ARBA" id="ARBA00004651"/>
    </source>
</evidence>
<accession>A0AAN6SMZ3</accession>
<dbReference type="PRINTS" id="PR00121">
    <property type="entry name" value="NAKATPASE"/>
</dbReference>
<evidence type="ECO:0000256" key="3">
    <source>
        <dbReference type="ARBA" id="ARBA00022692"/>
    </source>
</evidence>
<feature type="transmembrane region" description="Helical" evidence="10">
    <location>
        <begin position="163"/>
        <end position="186"/>
    </location>
</feature>
<feature type="region of interest" description="Disordered" evidence="9">
    <location>
        <begin position="1"/>
        <end position="71"/>
    </location>
</feature>
<feature type="compositionally biased region" description="Basic residues" evidence="9">
    <location>
        <begin position="42"/>
        <end position="57"/>
    </location>
</feature>
<dbReference type="SUPFAM" id="SSF56784">
    <property type="entry name" value="HAD-like"/>
    <property type="match status" value="1"/>
</dbReference>
<keyword evidence="13" id="KW-1185">Reference proteome</keyword>
<keyword evidence="3 10" id="KW-0812">Transmembrane</keyword>
<dbReference type="Pfam" id="PF13246">
    <property type="entry name" value="Cation_ATPase"/>
    <property type="match status" value="1"/>
</dbReference>
<keyword evidence="7 10" id="KW-1133">Transmembrane helix</keyword>
<dbReference type="GO" id="GO:0006883">
    <property type="term" value="P:intracellular sodium ion homeostasis"/>
    <property type="evidence" value="ECO:0007669"/>
    <property type="project" value="TreeGrafter"/>
</dbReference>
<dbReference type="Gene3D" id="3.40.1110.10">
    <property type="entry name" value="Calcium-transporting ATPase, cytoplasmic domain N"/>
    <property type="match status" value="1"/>
</dbReference>
<dbReference type="SUPFAM" id="SSF81660">
    <property type="entry name" value="Metal cation-transporting ATPase, ATP-binding domain N"/>
    <property type="match status" value="1"/>
</dbReference>
<dbReference type="Gene3D" id="3.40.50.1000">
    <property type="entry name" value="HAD superfamily/HAD-like"/>
    <property type="match status" value="1"/>
</dbReference>
<dbReference type="InterPro" id="IPR023214">
    <property type="entry name" value="HAD_sf"/>
</dbReference>
<dbReference type="GO" id="GO:1902600">
    <property type="term" value="P:proton transmembrane transport"/>
    <property type="evidence" value="ECO:0007669"/>
    <property type="project" value="TreeGrafter"/>
</dbReference>
<dbReference type="Pfam" id="PF00122">
    <property type="entry name" value="E1-E2_ATPase"/>
    <property type="match status" value="1"/>
</dbReference>
<feature type="transmembrane region" description="Helical" evidence="10">
    <location>
        <begin position="888"/>
        <end position="910"/>
    </location>
</feature>
<evidence type="ECO:0000256" key="7">
    <source>
        <dbReference type="ARBA" id="ARBA00022989"/>
    </source>
</evidence>
<protein>
    <recommendedName>
        <fullName evidence="11">Cation-transporting P-type ATPase N-terminal domain-containing protein</fullName>
    </recommendedName>
</protein>
<dbReference type="GO" id="GO:0005391">
    <property type="term" value="F:P-type sodium:potassium-exchanging transporter activity"/>
    <property type="evidence" value="ECO:0007669"/>
    <property type="project" value="TreeGrafter"/>
</dbReference>
<dbReference type="SUPFAM" id="SSF81665">
    <property type="entry name" value="Calcium ATPase, transmembrane domain M"/>
    <property type="match status" value="1"/>
</dbReference>
<feature type="compositionally biased region" description="Basic and acidic residues" evidence="9">
    <location>
        <begin position="30"/>
        <end position="40"/>
    </location>
</feature>
<keyword evidence="5" id="KW-0067">ATP-binding</keyword>
<dbReference type="InterPro" id="IPR023299">
    <property type="entry name" value="ATPase_P-typ_cyto_dom_N"/>
</dbReference>
<comment type="subcellular location">
    <subcellularLocation>
        <location evidence="1">Cell membrane</location>
        <topology evidence="1">Multi-pass membrane protein</topology>
    </subcellularLocation>
</comment>
<proteinExistence type="predicted"/>
<keyword evidence="2" id="KW-1003">Cell membrane</keyword>
<dbReference type="InterPro" id="IPR006068">
    <property type="entry name" value="ATPase_P-typ_cation-transptr_C"/>
</dbReference>
<dbReference type="PRINTS" id="PR00119">
    <property type="entry name" value="CATATPASE"/>
</dbReference>
<feature type="transmembrane region" description="Helical" evidence="10">
    <location>
        <begin position="198"/>
        <end position="217"/>
    </location>
</feature>
<dbReference type="PANTHER" id="PTHR43294">
    <property type="entry name" value="SODIUM/POTASSIUM-TRANSPORTING ATPASE SUBUNIT ALPHA"/>
    <property type="match status" value="1"/>
</dbReference>
<evidence type="ECO:0000256" key="5">
    <source>
        <dbReference type="ARBA" id="ARBA00022840"/>
    </source>
</evidence>
<dbReference type="SMART" id="SM00831">
    <property type="entry name" value="Cation_ATPase_N"/>
    <property type="match status" value="1"/>
</dbReference>
<dbReference type="FunFam" id="3.40.50.1000:FF:000001">
    <property type="entry name" value="Phospholipid-transporting ATPase IC"/>
    <property type="match status" value="1"/>
</dbReference>
<dbReference type="Gene3D" id="2.70.150.10">
    <property type="entry name" value="Calcium-transporting ATPase, cytoplasmic transduction domain A"/>
    <property type="match status" value="1"/>
</dbReference>
<evidence type="ECO:0000313" key="12">
    <source>
        <dbReference type="EMBL" id="KAK4033208.1"/>
    </source>
</evidence>
<dbReference type="GO" id="GO:0005886">
    <property type="term" value="C:plasma membrane"/>
    <property type="evidence" value="ECO:0007669"/>
    <property type="project" value="UniProtKB-SubCell"/>
</dbReference>
<feature type="transmembrane region" description="Helical" evidence="10">
    <location>
        <begin position="399"/>
        <end position="423"/>
    </location>
</feature>
<dbReference type="SFLD" id="SFLDG00002">
    <property type="entry name" value="C1.7:_P-type_atpase_like"/>
    <property type="match status" value="1"/>
</dbReference>
<dbReference type="InterPro" id="IPR018303">
    <property type="entry name" value="ATPase_P-typ_P_site"/>
</dbReference>
<evidence type="ECO:0000256" key="6">
    <source>
        <dbReference type="ARBA" id="ARBA00022967"/>
    </source>
</evidence>
<keyword evidence="4" id="KW-0547">Nucleotide-binding</keyword>
<feature type="transmembrane region" description="Helical" evidence="10">
    <location>
        <begin position="860"/>
        <end position="882"/>
    </location>
</feature>
<dbReference type="SFLD" id="SFLDS00003">
    <property type="entry name" value="Haloacid_Dehalogenase"/>
    <property type="match status" value="1"/>
</dbReference>
<dbReference type="SFLD" id="SFLDF00027">
    <property type="entry name" value="p-type_atpase"/>
    <property type="match status" value="1"/>
</dbReference>
<dbReference type="InterPro" id="IPR036412">
    <property type="entry name" value="HAD-like_sf"/>
</dbReference>
<feature type="transmembrane region" description="Helical" evidence="10">
    <location>
        <begin position="360"/>
        <end position="379"/>
    </location>
</feature>
<dbReference type="GO" id="GO:0016887">
    <property type="term" value="F:ATP hydrolysis activity"/>
    <property type="evidence" value="ECO:0007669"/>
    <property type="project" value="InterPro"/>
</dbReference>
<comment type="caution">
    <text evidence="12">The sequence shown here is derived from an EMBL/GenBank/DDBJ whole genome shotgun (WGS) entry which is preliminary data.</text>
</comment>
<evidence type="ECO:0000256" key="2">
    <source>
        <dbReference type="ARBA" id="ARBA00022475"/>
    </source>
</evidence>
<dbReference type="InterPro" id="IPR001757">
    <property type="entry name" value="P_typ_ATPase"/>
</dbReference>
<dbReference type="InterPro" id="IPR059000">
    <property type="entry name" value="ATPase_P-type_domA"/>
</dbReference>
<evidence type="ECO:0000256" key="10">
    <source>
        <dbReference type="SAM" id="Phobius"/>
    </source>
</evidence>
<dbReference type="InterPro" id="IPR004014">
    <property type="entry name" value="ATPase_P-typ_cation-transptr_N"/>
</dbReference>
<dbReference type="PANTHER" id="PTHR43294:SF21">
    <property type="entry name" value="CATION TRANSPORTING ATPASE"/>
    <property type="match status" value="1"/>
</dbReference>
<dbReference type="GO" id="GO:0005524">
    <property type="term" value="F:ATP binding"/>
    <property type="evidence" value="ECO:0007669"/>
    <property type="project" value="UniProtKB-KW"/>
</dbReference>
<feature type="domain" description="Cation-transporting P-type ATPase N-terminal" evidence="11">
    <location>
        <begin position="114"/>
        <end position="187"/>
    </location>
</feature>
<feature type="compositionally biased region" description="Low complexity" evidence="9">
    <location>
        <begin position="58"/>
        <end position="68"/>
    </location>
</feature>
<dbReference type="InterPro" id="IPR023298">
    <property type="entry name" value="ATPase_P-typ_TM_dom_sf"/>
</dbReference>
<feature type="transmembrane region" description="Helical" evidence="10">
    <location>
        <begin position="999"/>
        <end position="1015"/>
    </location>
</feature>
<evidence type="ECO:0000259" key="11">
    <source>
        <dbReference type="SMART" id="SM00831"/>
    </source>
</evidence>
<keyword evidence="8 10" id="KW-0472">Membrane</keyword>
<dbReference type="EMBL" id="MU854545">
    <property type="protein sequence ID" value="KAK4033208.1"/>
    <property type="molecule type" value="Genomic_DNA"/>
</dbReference>
<feature type="transmembrane region" description="Helical" evidence="10">
    <location>
        <begin position="1060"/>
        <end position="1084"/>
    </location>
</feature>
<dbReference type="Proteomes" id="UP001303115">
    <property type="component" value="Unassembled WGS sequence"/>
</dbReference>
<evidence type="ECO:0000256" key="8">
    <source>
        <dbReference type="ARBA" id="ARBA00023136"/>
    </source>
</evidence>
<dbReference type="GO" id="GO:0036376">
    <property type="term" value="P:sodium ion export across plasma membrane"/>
    <property type="evidence" value="ECO:0007669"/>
    <property type="project" value="TreeGrafter"/>
</dbReference>
<keyword evidence="6" id="KW-1278">Translocase</keyword>
<name>A0AAN6SMZ3_9PEZI</name>
<dbReference type="NCBIfam" id="TIGR01494">
    <property type="entry name" value="ATPase_P-type"/>
    <property type="match status" value="2"/>
</dbReference>
<dbReference type="PROSITE" id="PS00154">
    <property type="entry name" value="ATPASE_E1_E2"/>
    <property type="match status" value="1"/>
</dbReference>
<dbReference type="Pfam" id="PF00690">
    <property type="entry name" value="Cation_ATPase_N"/>
    <property type="match status" value="1"/>
</dbReference>
<dbReference type="SUPFAM" id="SSF81653">
    <property type="entry name" value="Calcium ATPase, transduction domain A"/>
    <property type="match status" value="1"/>
</dbReference>
<dbReference type="GO" id="GO:1990573">
    <property type="term" value="P:potassium ion import across plasma membrane"/>
    <property type="evidence" value="ECO:0007669"/>
    <property type="project" value="TreeGrafter"/>
</dbReference>
<dbReference type="Pfam" id="PF00689">
    <property type="entry name" value="Cation_ATPase_C"/>
    <property type="match status" value="1"/>
</dbReference>
<feature type="transmembrane region" description="Helical" evidence="10">
    <location>
        <begin position="1036"/>
        <end position="1054"/>
    </location>
</feature>
<dbReference type="InterPro" id="IPR050510">
    <property type="entry name" value="Cation_transp_ATPase_P-type"/>
</dbReference>
<feature type="transmembrane region" description="Helical" evidence="10">
    <location>
        <begin position="931"/>
        <end position="960"/>
    </location>
</feature>
<dbReference type="GO" id="GO:0030007">
    <property type="term" value="P:intracellular potassium ion homeostasis"/>
    <property type="evidence" value="ECO:0007669"/>
    <property type="project" value="TreeGrafter"/>
</dbReference>